<keyword evidence="4" id="KW-0472">Membrane</keyword>
<protein>
    <submittedName>
        <fullName evidence="6">Protein containg double zinc ribbon/zinc-ribbon domain</fullName>
    </submittedName>
</protein>
<keyword evidence="2" id="KW-0863">Zinc-finger</keyword>
<dbReference type="Pfam" id="PF12773">
    <property type="entry name" value="DZR"/>
    <property type="match status" value="1"/>
</dbReference>
<keyword evidence="4" id="KW-1133">Transmembrane helix</keyword>
<keyword evidence="3" id="KW-0862">Zinc</keyword>
<dbReference type="RefSeq" id="WP_075073560.1">
    <property type="nucleotide sequence ID" value="NZ_DF967972.1"/>
</dbReference>
<dbReference type="GO" id="GO:0008270">
    <property type="term" value="F:zinc ion binding"/>
    <property type="evidence" value="ECO:0007669"/>
    <property type="project" value="UniProtKB-KW"/>
</dbReference>
<feature type="transmembrane region" description="Helical" evidence="4">
    <location>
        <begin position="155"/>
        <end position="174"/>
    </location>
</feature>
<evidence type="ECO:0000256" key="3">
    <source>
        <dbReference type="ARBA" id="ARBA00022833"/>
    </source>
</evidence>
<accession>A0A0S7BKE4</accession>
<dbReference type="PROSITE" id="PS01358">
    <property type="entry name" value="ZF_RANBP2_1"/>
    <property type="match status" value="1"/>
</dbReference>
<evidence type="ECO:0000256" key="1">
    <source>
        <dbReference type="ARBA" id="ARBA00022723"/>
    </source>
</evidence>
<keyword evidence="4" id="KW-0812">Transmembrane</keyword>
<proteinExistence type="predicted"/>
<evidence type="ECO:0000256" key="4">
    <source>
        <dbReference type="SAM" id="Phobius"/>
    </source>
</evidence>
<name>A0A0S7BKE4_9CHLR</name>
<dbReference type="AlphaFoldDB" id="A0A0S7BKE4"/>
<evidence type="ECO:0000256" key="2">
    <source>
        <dbReference type="ARBA" id="ARBA00022771"/>
    </source>
</evidence>
<dbReference type="Gene3D" id="4.10.1060.50">
    <property type="match status" value="1"/>
</dbReference>
<dbReference type="OrthoDB" id="154705at2"/>
<reference evidence="6" key="1">
    <citation type="submission" date="2015-07" db="EMBL/GenBank/DDBJ databases">
        <title>Draft Genome Sequences of Anaerolinea thermolimosa IMO-1, Bellilinea caldifistulae GOMI-1, Leptolinea tardivitalis YMTK-2, Levilinea saccharolytica KIBI-1,Longilinea arvoryzae KOME-1, Previously Described as Members of the Anaerolineaceae (Chloroflexi).</title>
        <authorList>
            <person name="Sekiguchi Y."/>
            <person name="Ohashi A."/>
            <person name="Matsuura N."/>
            <person name="Tourlousse M.D."/>
        </authorList>
    </citation>
    <scope>NUCLEOTIDE SEQUENCE [LARGE SCALE GENOMIC DNA]</scope>
    <source>
        <strain evidence="6">KOME-1</strain>
    </source>
</reference>
<keyword evidence="1" id="KW-0479">Metal-binding</keyword>
<dbReference type="InterPro" id="IPR001876">
    <property type="entry name" value="Znf_RanBP2"/>
</dbReference>
<feature type="domain" description="RanBP2-type" evidence="5">
    <location>
        <begin position="13"/>
        <end position="32"/>
    </location>
</feature>
<evidence type="ECO:0000313" key="7">
    <source>
        <dbReference type="Proteomes" id="UP000055060"/>
    </source>
</evidence>
<dbReference type="EMBL" id="DF967972">
    <property type="protein sequence ID" value="GAP14289.1"/>
    <property type="molecule type" value="Genomic_DNA"/>
</dbReference>
<dbReference type="SMART" id="SM00547">
    <property type="entry name" value="ZnF_RBZ"/>
    <property type="match status" value="3"/>
</dbReference>
<sequence length="355" mass="38175">MPRESLGYVRMVWYCPNCQSKNPGNFRFCRGCGAAQPANVEFQKDDQDVLVTDAKEIEQAELGADIHCGYCGARNPANARECLACGADLATGTPRASGTMAGALNTGPVAMQNCPACGSPNPATALTCSKCGASLKSAPAQAQPSLAKPASFPKWLPFAFIGLTILCILLAVILTRTTDQIGTVSALAWQRSYPILAQRAVEHEDWKDQIPQDAILGVCEERKAGVSDQPTDRSVKVCGTPYTIDKGNGYSEVVQDCQYEVYADYCSYTVQEWVTVDNITTSGSDLNPYWPQLNLAADQRAGDGSEQYRITFSTEDGNVTYETADAALFGAAEPGSRWTLRINSLGEIVTIEPAP</sequence>
<evidence type="ECO:0000313" key="6">
    <source>
        <dbReference type="EMBL" id="GAP14289.1"/>
    </source>
</evidence>
<gene>
    <name evidence="6" type="ORF">LARV_02055</name>
</gene>
<dbReference type="STRING" id="360412.LARV_02055"/>
<dbReference type="Proteomes" id="UP000055060">
    <property type="component" value="Unassembled WGS sequence"/>
</dbReference>
<dbReference type="InterPro" id="IPR025874">
    <property type="entry name" value="DZR"/>
</dbReference>
<evidence type="ECO:0000259" key="5">
    <source>
        <dbReference type="PROSITE" id="PS01358"/>
    </source>
</evidence>
<dbReference type="InterPro" id="IPR038587">
    <property type="entry name" value="Ribosomal_eL40_sf"/>
</dbReference>
<organism evidence="6">
    <name type="scientific">Longilinea arvoryzae</name>
    <dbReference type="NCBI Taxonomy" id="360412"/>
    <lineage>
        <taxon>Bacteria</taxon>
        <taxon>Bacillati</taxon>
        <taxon>Chloroflexota</taxon>
        <taxon>Anaerolineae</taxon>
        <taxon>Anaerolineales</taxon>
        <taxon>Anaerolineaceae</taxon>
        <taxon>Longilinea</taxon>
    </lineage>
</organism>
<keyword evidence="7" id="KW-1185">Reference proteome</keyword>